<gene>
    <name evidence="14" type="ORF">OI18_18900</name>
</gene>
<evidence type="ECO:0000256" key="12">
    <source>
        <dbReference type="SAM" id="SignalP"/>
    </source>
</evidence>
<evidence type="ECO:0000313" key="14">
    <source>
        <dbReference type="EMBL" id="KIC93312.1"/>
    </source>
</evidence>
<dbReference type="AlphaFoldDB" id="A0A0C1L002"/>
<dbReference type="Gene3D" id="2.40.170.20">
    <property type="entry name" value="TonB-dependent receptor, beta-barrel domain"/>
    <property type="match status" value="1"/>
</dbReference>
<keyword evidence="2 11" id="KW-0813">Transport</keyword>
<dbReference type="SUPFAM" id="SSF56935">
    <property type="entry name" value="Porins"/>
    <property type="match status" value="1"/>
</dbReference>
<evidence type="ECO:0000256" key="11">
    <source>
        <dbReference type="PROSITE-ProRule" id="PRU01360"/>
    </source>
</evidence>
<keyword evidence="8" id="KW-0406">Ion transport</keyword>
<dbReference type="GO" id="GO:0015344">
    <property type="term" value="F:siderophore uptake transmembrane transporter activity"/>
    <property type="evidence" value="ECO:0007669"/>
    <property type="project" value="TreeGrafter"/>
</dbReference>
<keyword evidence="5 11" id="KW-0812">Transmembrane</keyword>
<keyword evidence="6 12" id="KW-0732">Signal</keyword>
<keyword evidence="7" id="KW-0408">Iron</keyword>
<dbReference type="InterPro" id="IPR012910">
    <property type="entry name" value="Plug_dom"/>
</dbReference>
<feature type="signal peptide" evidence="12">
    <location>
        <begin position="1"/>
        <end position="19"/>
    </location>
</feature>
<dbReference type="PANTHER" id="PTHR32552:SF68">
    <property type="entry name" value="FERRICHROME OUTER MEMBRANE TRANSPORTER_PHAGE RECEPTOR"/>
    <property type="match status" value="1"/>
</dbReference>
<dbReference type="InterPro" id="IPR037066">
    <property type="entry name" value="Plug_dom_sf"/>
</dbReference>
<dbReference type="RefSeq" id="WP_039142632.1">
    <property type="nucleotide sequence ID" value="NZ_JSVC01000021.1"/>
</dbReference>
<comment type="subcellular location">
    <subcellularLocation>
        <location evidence="1 11">Cell outer membrane</location>
        <topology evidence="1 11">Multi-pass membrane protein</topology>
    </subcellularLocation>
</comment>
<evidence type="ECO:0000256" key="1">
    <source>
        <dbReference type="ARBA" id="ARBA00004571"/>
    </source>
</evidence>
<dbReference type="GO" id="GO:0009279">
    <property type="term" value="C:cell outer membrane"/>
    <property type="evidence" value="ECO:0007669"/>
    <property type="project" value="UniProtKB-SubCell"/>
</dbReference>
<keyword evidence="9 11" id="KW-0472">Membrane</keyword>
<evidence type="ECO:0000256" key="6">
    <source>
        <dbReference type="ARBA" id="ARBA00022729"/>
    </source>
</evidence>
<evidence type="ECO:0000313" key="15">
    <source>
        <dbReference type="Proteomes" id="UP000031408"/>
    </source>
</evidence>
<evidence type="ECO:0000256" key="4">
    <source>
        <dbReference type="ARBA" id="ARBA00022496"/>
    </source>
</evidence>
<proteinExistence type="inferred from homology"/>
<keyword evidence="15" id="KW-1185">Reference proteome</keyword>
<evidence type="ECO:0000256" key="5">
    <source>
        <dbReference type="ARBA" id="ARBA00022692"/>
    </source>
</evidence>
<dbReference type="Gene3D" id="2.170.130.10">
    <property type="entry name" value="TonB-dependent receptor, plug domain"/>
    <property type="match status" value="1"/>
</dbReference>
<dbReference type="Pfam" id="PF07715">
    <property type="entry name" value="Plug"/>
    <property type="match status" value="1"/>
</dbReference>
<dbReference type="PROSITE" id="PS52016">
    <property type="entry name" value="TONB_DEPENDENT_REC_3"/>
    <property type="match status" value="1"/>
</dbReference>
<comment type="caution">
    <text evidence="14">The sequence shown here is derived from an EMBL/GenBank/DDBJ whole genome shotgun (WGS) entry which is preliminary data.</text>
</comment>
<keyword evidence="3 11" id="KW-1134">Transmembrane beta strand</keyword>
<feature type="chain" id="PRO_5002135309" evidence="12">
    <location>
        <begin position="20"/>
        <end position="783"/>
    </location>
</feature>
<dbReference type="OrthoDB" id="9761152at2"/>
<dbReference type="InterPro" id="IPR036942">
    <property type="entry name" value="Beta-barrel_TonB_sf"/>
</dbReference>
<dbReference type="PANTHER" id="PTHR32552">
    <property type="entry name" value="FERRICHROME IRON RECEPTOR-RELATED"/>
    <property type="match status" value="1"/>
</dbReference>
<keyword evidence="10 11" id="KW-0998">Cell outer membrane</keyword>
<protein>
    <submittedName>
        <fullName evidence="14">TonB-dependent receptor</fullName>
    </submittedName>
</protein>
<reference evidence="14 15" key="1">
    <citation type="submission" date="2014-11" db="EMBL/GenBank/DDBJ databases">
        <title>Genome sequence of Flavihumibacter solisilvae 3-3.</title>
        <authorList>
            <person name="Zhou G."/>
            <person name="Li M."/>
            <person name="Wang G."/>
        </authorList>
    </citation>
    <scope>NUCLEOTIDE SEQUENCE [LARGE SCALE GENOMIC DNA]</scope>
    <source>
        <strain evidence="14 15">3-3</strain>
    </source>
</reference>
<dbReference type="STRING" id="1349421.OI18_18900"/>
<comment type="similarity">
    <text evidence="11">Belongs to the TonB-dependent receptor family.</text>
</comment>
<evidence type="ECO:0000259" key="13">
    <source>
        <dbReference type="Pfam" id="PF07715"/>
    </source>
</evidence>
<accession>A0A0C1L002</accession>
<sequence>MKKLFLGICALLSFFPLLAQDRQVSIKDAGNNQPVPGATIEFADGTVVITNSEGAATIPPRASKATVSSIGYRTKTIAIDKGSNTIQLERVNLFLQPVEVRAIRASENAPFAQTNLNARDIEKQNLGQDLTFLLNQTPSVVVNSDAGNGVGYTGIRIRGTDATRINMTLNGIPYNDAESQGLFLVNLPDFASSVSSIQVQRGVGTSSNGAGAFGATLNLSTHDFKESAYGELNNSYGSFNTWKNTVKAGSGLINDHFTIDARLSRISSDGYVDRASSDLRSFYLSTAYITQKSNLRINVISGKEKTYQAWNGVLQSDLSDCRTCNSAGTEKPGTPYKNETDNYRQDHYQLFFNHSFSEKLSINTAGFLTRGLGYYEQYKAEEDYADYGLPYPVIDATTVGTTDLIRQLWLDNYFYGGIYSMQYKQNATQITIGGGYTRYDGDHYGKIIWSKEGGIPDDYKWYDLDAFKTDLNFYGKWQQQFGRRWQSFVDLQYRNVQYDIEGFRNNPHLTTNNTWNFFNPKAGISFTQNNWNAFGSFSIGNKEPNRDDFEAGAEQQPTKETLYDLELGIERRKGAYSWGANFYYMGYRDQLVLTGKVNDVGAYTRSNIDRSYRMGIELQGTFRPTNWFQLSGNMTLSENKVLDFVEYIDDYDAGGQIKRQYDKTDISFSPAITGGATARLNPFPEAEIALIGKYVGRQYLDNTSNRDRSLAPFYVQDLRLRYTVKEKFFREIGFIFQVNNLLDKKYEPNGYTFSYLYDKTLITENYVYPMAGINWIAGVNIKL</sequence>
<dbReference type="Proteomes" id="UP000031408">
    <property type="component" value="Unassembled WGS sequence"/>
</dbReference>
<evidence type="ECO:0000256" key="10">
    <source>
        <dbReference type="ARBA" id="ARBA00023237"/>
    </source>
</evidence>
<keyword evidence="14" id="KW-0675">Receptor</keyword>
<keyword evidence="4" id="KW-0410">Iron transport</keyword>
<evidence type="ECO:0000256" key="8">
    <source>
        <dbReference type="ARBA" id="ARBA00023065"/>
    </source>
</evidence>
<name>A0A0C1L002_9BACT</name>
<evidence type="ECO:0000256" key="7">
    <source>
        <dbReference type="ARBA" id="ARBA00023004"/>
    </source>
</evidence>
<dbReference type="EMBL" id="JSVC01000021">
    <property type="protein sequence ID" value="KIC93312.1"/>
    <property type="molecule type" value="Genomic_DNA"/>
</dbReference>
<evidence type="ECO:0000256" key="9">
    <source>
        <dbReference type="ARBA" id="ARBA00023136"/>
    </source>
</evidence>
<organism evidence="14 15">
    <name type="scientific">Flavihumibacter solisilvae</name>
    <dbReference type="NCBI Taxonomy" id="1349421"/>
    <lineage>
        <taxon>Bacteria</taxon>
        <taxon>Pseudomonadati</taxon>
        <taxon>Bacteroidota</taxon>
        <taxon>Chitinophagia</taxon>
        <taxon>Chitinophagales</taxon>
        <taxon>Chitinophagaceae</taxon>
        <taxon>Flavihumibacter</taxon>
    </lineage>
</organism>
<evidence type="ECO:0000256" key="2">
    <source>
        <dbReference type="ARBA" id="ARBA00022448"/>
    </source>
</evidence>
<evidence type="ECO:0000256" key="3">
    <source>
        <dbReference type="ARBA" id="ARBA00022452"/>
    </source>
</evidence>
<feature type="domain" description="TonB-dependent receptor plug" evidence="13">
    <location>
        <begin position="107"/>
        <end position="215"/>
    </location>
</feature>
<dbReference type="InterPro" id="IPR039426">
    <property type="entry name" value="TonB-dep_rcpt-like"/>
</dbReference>